<keyword evidence="4 6" id="KW-0479">Metal-binding</keyword>
<dbReference type="SUPFAM" id="SSF55920">
    <property type="entry name" value="Creatinase/aminopeptidase"/>
    <property type="match status" value="1"/>
</dbReference>
<evidence type="ECO:0000313" key="10">
    <source>
        <dbReference type="Proteomes" id="UP001595907"/>
    </source>
</evidence>
<evidence type="ECO:0000256" key="1">
    <source>
        <dbReference type="ARBA" id="ARBA00002521"/>
    </source>
</evidence>
<keyword evidence="2 6" id="KW-0031">Aminopeptidase</keyword>
<keyword evidence="10" id="KW-1185">Reference proteome</keyword>
<organism evidence="9 10">
    <name type="scientific">Ferruginibacter yonginensis</name>
    <dbReference type="NCBI Taxonomy" id="1310416"/>
    <lineage>
        <taxon>Bacteria</taxon>
        <taxon>Pseudomonadati</taxon>
        <taxon>Bacteroidota</taxon>
        <taxon>Chitinophagia</taxon>
        <taxon>Chitinophagales</taxon>
        <taxon>Chitinophagaceae</taxon>
        <taxon>Ferruginibacter</taxon>
    </lineage>
</organism>
<comment type="function">
    <text evidence="1 6">Removes the N-terminal methionine from nascent proteins. The N-terminal methionine is often cleaved when the second residue in the primary sequence is small and uncharged (Met-Ala-, Cys, Gly, Pro, Ser, Thr, or Val). Requires deformylation of the N(alpha)-formylated initiator methionine before it can be hydrolyzed.</text>
</comment>
<feature type="domain" description="Peptidase M24" evidence="8">
    <location>
        <begin position="11"/>
        <end position="240"/>
    </location>
</feature>
<dbReference type="Proteomes" id="UP001595907">
    <property type="component" value="Unassembled WGS sequence"/>
</dbReference>
<comment type="similarity">
    <text evidence="6">Belongs to the peptidase M24A family. Methionine aminopeptidase type 1 subfamily.</text>
</comment>
<gene>
    <name evidence="6 9" type="primary">map</name>
    <name evidence="9" type="ORF">ACFOWM_11935</name>
</gene>
<feature type="binding site" evidence="6">
    <location>
        <position position="169"/>
    </location>
    <ligand>
        <name>a divalent metal cation</name>
        <dbReference type="ChEBI" id="CHEBI:60240"/>
        <label>2</label>
        <note>catalytic</note>
    </ligand>
</feature>
<dbReference type="RefSeq" id="WP_379710391.1">
    <property type="nucleotide sequence ID" value="NZ_JBHSCZ010000003.1"/>
</dbReference>
<evidence type="ECO:0000256" key="4">
    <source>
        <dbReference type="ARBA" id="ARBA00022723"/>
    </source>
</evidence>
<dbReference type="Gene3D" id="3.90.230.10">
    <property type="entry name" value="Creatinase/methionine aminopeptidase superfamily"/>
    <property type="match status" value="1"/>
</dbReference>
<dbReference type="PANTHER" id="PTHR43330:SF27">
    <property type="entry name" value="METHIONINE AMINOPEPTIDASE"/>
    <property type="match status" value="1"/>
</dbReference>
<keyword evidence="3 6" id="KW-0645">Protease</keyword>
<sequence>MIHIKSKEEIEIMRHSCLLVGEAHAVIAKELKAGITPHYINKVVETFILDNGGTPSFKNYHGYPYATCISVNAAVVHGFPTDVPLKDGDIISLDIGIYKNGFHGDSAYTYAIGSIAADVQQLLRVTKESLYIGIEKARAGNRIGDIGAAIQEYTEKKHGYGVVRDLVGHGLGRSMHEDPQVPNYGKRGTKEKLKEGMVLAIEPMINMGVKEVVHLEDGWTILTKDGKPSAHFEHDVHVTKNGPDILSSFEAIEAAEKANPNLFWSHS</sequence>
<dbReference type="PRINTS" id="PR00599">
    <property type="entry name" value="MAPEPTIDASE"/>
</dbReference>
<feature type="binding site" evidence="6">
    <location>
        <position position="176"/>
    </location>
    <ligand>
        <name>substrate</name>
    </ligand>
</feature>
<evidence type="ECO:0000256" key="7">
    <source>
        <dbReference type="RuleBase" id="RU003653"/>
    </source>
</evidence>
<dbReference type="PANTHER" id="PTHR43330">
    <property type="entry name" value="METHIONINE AMINOPEPTIDASE"/>
    <property type="match status" value="1"/>
</dbReference>
<reference evidence="10" key="1">
    <citation type="journal article" date="2019" name="Int. J. Syst. Evol. Microbiol.">
        <title>The Global Catalogue of Microorganisms (GCM) 10K type strain sequencing project: providing services to taxonomists for standard genome sequencing and annotation.</title>
        <authorList>
            <consortium name="The Broad Institute Genomics Platform"/>
            <consortium name="The Broad Institute Genome Sequencing Center for Infectious Disease"/>
            <person name="Wu L."/>
            <person name="Ma J."/>
        </authorList>
    </citation>
    <scope>NUCLEOTIDE SEQUENCE [LARGE SCALE GENOMIC DNA]</scope>
    <source>
        <strain evidence="10">CECT 8289</strain>
    </source>
</reference>
<comment type="cofactor">
    <cofactor evidence="6">
        <name>Co(2+)</name>
        <dbReference type="ChEBI" id="CHEBI:48828"/>
    </cofactor>
    <cofactor evidence="6">
        <name>Zn(2+)</name>
        <dbReference type="ChEBI" id="CHEBI:29105"/>
    </cofactor>
    <cofactor evidence="6">
        <name>Mn(2+)</name>
        <dbReference type="ChEBI" id="CHEBI:29035"/>
    </cofactor>
    <cofactor evidence="6">
        <name>Fe(2+)</name>
        <dbReference type="ChEBI" id="CHEBI:29033"/>
    </cofactor>
    <text evidence="6">Binds 2 divalent metal cations per subunit. Has a high-affinity and a low affinity metal-binding site. The true nature of the physiological cofactor is under debate. The enzyme is active with cobalt, zinc, manganese or divalent iron ions. Most likely, methionine aminopeptidases function as mononuclear Fe(2+)-metalloproteases under physiological conditions, and the catalytically relevant metal-binding site has been assigned to the histidine-containing high-affinity site.</text>
</comment>
<dbReference type="NCBIfam" id="TIGR00500">
    <property type="entry name" value="met_pdase_I"/>
    <property type="match status" value="1"/>
</dbReference>
<feature type="binding site" evidence="6">
    <location>
        <position position="233"/>
    </location>
    <ligand>
        <name>a divalent metal cation</name>
        <dbReference type="ChEBI" id="CHEBI:60240"/>
        <label>1</label>
    </ligand>
</feature>
<feature type="binding site" evidence="6">
    <location>
        <position position="105"/>
    </location>
    <ligand>
        <name>a divalent metal cation</name>
        <dbReference type="ChEBI" id="CHEBI:60240"/>
        <label>2</label>
        <note>catalytic</note>
    </ligand>
</feature>
<proteinExistence type="inferred from homology"/>
<comment type="subunit">
    <text evidence="6">Monomer.</text>
</comment>
<feature type="binding site" evidence="6">
    <location>
        <position position="233"/>
    </location>
    <ligand>
        <name>a divalent metal cation</name>
        <dbReference type="ChEBI" id="CHEBI:60240"/>
        <label>2</label>
        <note>catalytic</note>
    </ligand>
</feature>
<evidence type="ECO:0000256" key="3">
    <source>
        <dbReference type="ARBA" id="ARBA00022670"/>
    </source>
</evidence>
<accession>A0ABV8QTP6</accession>
<dbReference type="EMBL" id="JBHSCZ010000003">
    <property type="protein sequence ID" value="MFC4263595.1"/>
    <property type="molecule type" value="Genomic_DNA"/>
</dbReference>
<protein>
    <recommendedName>
        <fullName evidence="6 7">Methionine aminopeptidase</fullName>
        <shortName evidence="6">MAP</shortName>
        <shortName evidence="6">MetAP</shortName>
        <ecNumber evidence="6 7">3.4.11.18</ecNumber>
    </recommendedName>
    <alternativeName>
        <fullName evidence="6">Peptidase M</fullName>
    </alternativeName>
</protein>
<dbReference type="CDD" id="cd01086">
    <property type="entry name" value="MetAP1"/>
    <property type="match status" value="1"/>
</dbReference>
<evidence type="ECO:0000313" key="9">
    <source>
        <dbReference type="EMBL" id="MFC4263595.1"/>
    </source>
</evidence>
<feature type="binding site" evidence="6">
    <location>
        <position position="202"/>
    </location>
    <ligand>
        <name>a divalent metal cation</name>
        <dbReference type="ChEBI" id="CHEBI:60240"/>
        <label>2</label>
        <note>catalytic</note>
    </ligand>
</feature>
<evidence type="ECO:0000256" key="6">
    <source>
        <dbReference type="HAMAP-Rule" id="MF_01974"/>
    </source>
</evidence>
<dbReference type="HAMAP" id="MF_01974">
    <property type="entry name" value="MetAP_1"/>
    <property type="match status" value="1"/>
</dbReference>
<dbReference type="InterPro" id="IPR036005">
    <property type="entry name" value="Creatinase/aminopeptidase-like"/>
</dbReference>
<dbReference type="InterPro" id="IPR001714">
    <property type="entry name" value="Pept_M24_MAP"/>
</dbReference>
<dbReference type="Pfam" id="PF00557">
    <property type="entry name" value="Peptidase_M24"/>
    <property type="match status" value="1"/>
</dbReference>
<evidence type="ECO:0000256" key="2">
    <source>
        <dbReference type="ARBA" id="ARBA00022438"/>
    </source>
</evidence>
<feature type="binding site" evidence="6">
    <location>
        <position position="105"/>
    </location>
    <ligand>
        <name>a divalent metal cation</name>
        <dbReference type="ChEBI" id="CHEBI:60240"/>
        <label>1</label>
    </ligand>
</feature>
<dbReference type="EC" id="3.4.11.18" evidence="6 7"/>
<keyword evidence="5 6" id="KW-0378">Hydrolase</keyword>
<dbReference type="InterPro" id="IPR002467">
    <property type="entry name" value="Pept_M24A_MAP1"/>
</dbReference>
<comment type="caution">
    <text evidence="9">The sequence shown here is derived from an EMBL/GenBank/DDBJ whole genome shotgun (WGS) entry which is preliminary data.</text>
</comment>
<dbReference type="InterPro" id="IPR000994">
    <property type="entry name" value="Pept_M24"/>
</dbReference>
<evidence type="ECO:0000259" key="8">
    <source>
        <dbReference type="Pfam" id="PF00557"/>
    </source>
</evidence>
<evidence type="ECO:0000256" key="5">
    <source>
        <dbReference type="ARBA" id="ARBA00022801"/>
    </source>
</evidence>
<feature type="binding site" evidence="6">
    <location>
        <position position="94"/>
    </location>
    <ligand>
        <name>a divalent metal cation</name>
        <dbReference type="ChEBI" id="CHEBI:60240"/>
        <label>1</label>
    </ligand>
</feature>
<name>A0ABV8QTP6_9BACT</name>
<feature type="binding site" evidence="6">
    <location>
        <position position="77"/>
    </location>
    <ligand>
        <name>substrate</name>
    </ligand>
</feature>
<comment type="catalytic activity">
    <reaction evidence="6 7">
        <text>Release of N-terminal amino acids, preferentially methionine, from peptides and arylamides.</text>
        <dbReference type="EC" id="3.4.11.18"/>
    </reaction>
</comment>
<dbReference type="GO" id="GO:0004239">
    <property type="term" value="F:initiator methionyl aminopeptidase activity"/>
    <property type="evidence" value="ECO:0007669"/>
    <property type="project" value="UniProtKB-EC"/>
</dbReference>